<name>A0ABS7BB16_9ACTN</name>
<organism evidence="2 3">
    <name type="scientific">Actinoplanes hulinensis</name>
    <dbReference type="NCBI Taxonomy" id="1144547"/>
    <lineage>
        <taxon>Bacteria</taxon>
        <taxon>Bacillati</taxon>
        <taxon>Actinomycetota</taxon>
        <taxon>Actinomycetes</taxon>
        <taxon>Micromonosporales</taxon>
        <taxon>Micromonosporaceae</taxon>
        <taxon>Actinoplanes</taxon>
    </lineage>
</organism>
<feature type="chain" id="PRO_5047409282" evidence="1">
    <location>
        <begin position="29"/>
        <end position="519"/>
    </location>
</feature>
<gene>
    <name evidence="2" type="ORF">KZ829_31515</name>
</gene>
<keyword evidence="3" id="KW-1185">Reference proteome</keyword>
<evidence type="ECO:0000256" key="1">
    <source>
        <dbReference type="SAM" id="SignalP"/>
    </source>
</evidence>
<evidence type="ECO:0000313" key="2">
    <source>
        <dbReference type="EMBL" id="MBW6438265.1"/>
    </source>
</evidence>
<feature type="signal peptide" evidence="1">
    <location>
        <begin position="1"/>
        <end position="28"/>
    </location>
</feature>
<accession>A0ABS7BB16</accession>
<protein>
    <submittedName>
        <fullName evidence="2">Uncharacterized protein</fullName>
    </submittedName>
</protein>
<dbReference type="RefSeq" id="WP_220147502.1">
    <property type="nucleotide sequence ID" value="NZ_JAHXZI010000019.1"/>
</dbReference>
<proteinExistence type="predicted"/>
<dbReference type="EMBL" id="JAHXZI010000019">
    <property type="protein sequence ID" value="MBW6438265.1"/>
    <property type="molecule type" value="Genomic_DNA"/>
</dbReference>
<evidence type="ECO:0000313" key="3">
    <source>
        <dbReference type="Proteomes" id="UP001519863"/>
    </source>
</evidence>
<reference evidence="2 3" key="1">
    <citation type="journal article" date="2013" name="Antonie Van Leeuwenhoek">
        <title>Actinoplanes hulinensis sp. nov., a novel actinomycete isolated from soybean root (Glycine max (L.) Merr).</title>
        <authorList>
            <person name="Shen Y."/>
            <person name="Liu C."/>
            <person name="Wang X."/>
            <person name="Zhao J."/>
            <person name="Jia F."/>
            <person name="Zhang Y."/>
            <person name="Wang L."/>
            <person name="Yang D."/>
            <person name="Xiang W."/>
        </authorList>
    </citation>
    <scope>NUCLEOTIDE SEQUENCE [LARGE SCALE GENOMIC DNA]</scope>
    <source>
        <strain evidence="2 3">NEAU-M9</strain>
    </source>
</reference>
<sequence>MFTLLSRSLITTAVSAAVLVSTAGSAVAATNTLTVTAINRSGAKVSIAATVINVSSNRSYTIRTGKAKKLPKGTYAVLAAIPTGYTTTLGGKPVKVSGSSRLTLDARYGKPVNLGLSPAVTGLAKSTQARLCVDDFQSSAVEAYGSDGSPVYVIPTASKKIQFAAMGTWSNGIGAGDSYAVVHRSNGVPSTPSRAFKRTSLGTVTIDSRRGTGLANDNGIAVQPQEGCANDLYSNLFNSEAPTYSKVHLTPGKWHVRSDSHATATSGESWNVDSLFALRTVKAGKSAFVRFNGAVKGPGYELPTVIRGRLDYPLYDMFNDPAFRDYGDPAKVVATLKTGGKTVKTRKLSTYGAYSPVLSYWVKKPGWYTLTANATRYYPGITLPSGMLSTASGVVFRFHAKPNTSVLPALFSVQHFPSGLNNWNRAKAGSTTNVAISLTRAAHDTDAKRIANPKLKSLTTKISSDGGRTWRSVPIRKINGVWHAIVPNPASGAVSLRTRAIYTNGGYTEATVFRAYAIG</sequence>
<comment type="caution">
    <text evidence="2">The sequence shown here is derived from an EMBL/GenBank/DDBJ whole genome shotgun (WGS) entry which is preliminary data.</text>
</comment>
<keyword evidence="1" id="KW-0732">Signal</keyword>
<dbReference type="Proteomes" id="UP001519863">
    <property type="component" value="Unassembled WGS sequence"/>
</dbReference>